<protein>
    <recommendedName>
        <fullName evidence="4">Lipoprotein</fullName>
    </recommendedName>
</protein>
<sequence>MALKKHIIIVLVMLLCQVSYSCRPHPRPEEKLLQTKAVSNGAKEPAMNNEKMFRVSLRRFKQAVKTHNKQELKLLFNFPLQTSPQWTNDEVLNSNVNPKTGLLTESEFLSFFNDIFTADVLRLIPVSDESDLLKIDKLTDENYYKQLMKVADENSTLFELNKQYTQDNGQETSFGFVFGKVNGSYKVISYYRPWPLKD</sequence>
<comment type="caution">
    <text evidence="2">The sequence shown here is derived from an EMBL/GenBank/DDBJ whole genome shotgun (WGS) entry which is preliminary data.</text>
</comment>
<dbReference type="OrthoDB" id="796239at2"/>
<name>A0A3E2NME6_9SPHI</name>
<proteinExistence type="predicted"/>
<accession>A0A3E2NME6</accession>
<evidence type="ECO:0000256" key="1">
    <source>
        <dbReference type="SAM" id="SignalP"/>
    </source>
</evidence>
<keyword evidence="3" id="KW-1185">Reference proteome</keyword>
<dbReference type="PROSITE" id="PS51257">
    <property type="entry name" value="PROKAR_LIPOPROTEIN"/>
    <property type="match status" value="1"/>
</dbReference>
<organism evidence="2 3">
    <name type="scientific">Mucilaginibacter terrenus</name>
    <dbReference type="NCBI Taxonomy" id="2482727"/>
    <lineage>
        <taxon>Bacteria</taxon>
        <taxon>Pseudomonadati</taxon>
        <taxon>Bacteroidota</taxon>
        <taxon>Sphingobacteriia</taxon>
        <taxon>Sphingobacteriales</taxon>
        <taxon>Sphingobacteriaceae</taxon>
        <taxon>Mucilaginibacter</taxon>
    </lineage>
</organism>
<reference evidence="2 3" key="1">
    <citation type="submission" date="2018-08" db="EMBL/GenBank/DDBJ databases">
        <title>Mucilaginibacter terrae sp. nov., isolated from manganese diggings.</title>
        <authorList>
            <person name="Huang Y."/>
            <person name="Zhou Z."/>
        </authorList>
    </citation>
    <scope>NUCLEOTIDE SEQUENCE [LARGE SCALE GENOMIC DNA]</scope>
    <source>
        <strain evidence="2 3">ZH6</strain>
    </source>
</reference>
<feature type="chain" id="PRO_5017730088" description="Lipoprotein" evidence="1">
    <location>
        <begin position="22"/>
        <end position="198"/>
    </location>
</feature>
<dbReference type="RefSeq" id="WP_117384166.1">
    <property type="nucleotide sequence ID" value="NZ_QWDE01000003.1"/>
</dbReference>
<keyword evidence="1" id="KW-0732">Signal</keyword>
<feature type="signal peptide" evidence="1">
    <location>
        <begin position="1"/>
        <end position="21"/>
    </location>
</feature>
<dbReference type="Proteomes" id="UP000260823">
    <property type="component" value="Unassembled WGS sequence"/>
</dbReference>
<dbReference type="EMBL" id="QWDE01000003">
    <property type="protein sequence ID" value="RFZ82142.1"/>
    <property type="molecule type" value="Genomic_DNA"/>
</dbReference>
<evidence type="ECO:0000313" key="3">
    <source>
        <dbReference type="Proteomes" id="UP000260823"/>
    </source>
</evidence>
<evidence type="ECO:0008006" key="4">
    <source>
        <dbReference type="Google" id="ProtNLM"/>
    </source>
</evidence>
<dbReference type="AlphaFoldDB" id="A0A3E2NME6"/>
<gene>
    <name evidence="2" type="ORF">DYU05_16100</name>
</gene>
<evidence type="ECO:0000313" key="2">
    <source>
        <dbReference type="EMBL" id="RFZ82142.1"/>
    </source>
</evidence>